<evidence type="ECO:0000313" key="1">
    <source>
        <dbReference type="EMBL" id="CBX30292.1"/>
    </source>
</evidence>
<dbReference type="EMBL" id="FR695874">
    <property type="protein sequence ID" value="CBX30292.1"/>
    <property type="molecule type" value="Genomic_DNA"/>
</dbReference>
<name>E1YI23_9BACT</name>
<sequence>MEIWPVNIRDLYVTGLKQNLFVKCSFIYTNIFLKSNDYC</sequence>
<accession>E1YI23</accession>
<organism evidence="1">
    <name type="scientific">uncultured Desulfobacterium sp</name>
    <dbReference type="NCBI Taxonomy" id="201089"/>
    <lineage>
        <taxon>Bacteria</taxon>
        <taxon>Pseudomonadati</taxon>
        <taxon>Thermodesulfobacteriota</taxon>
        <taxon>Desulfobacteria</taxon>
        <taxon>Desulfobacterales</taxon>
        <taxon>Desulfobacteriaceae</taxon>
        <taxon>Desulfobacterium</taxon>
        <taxon>environmental samples</taxon>
    </lineage>
</organism>
<reference evidence="1" key="1">
    <citation type="journal article" date="2011" name="Environ. Microbiol.">
        <title>Genomic insights into the metabolic potential of the polycyclic aromatic hydrocarbon degrading sulfate-reducing Deltaproteobacterium N47.</title>
        <authorList>
            <person name="Bergmann F."/>
            <person name="Selesi D."/>
            <person name="Weinmaier T."/>
            <person name="Tischler P."/>
            <person name="Rattei T."/>
            <person name="Meckenstock R.U."/>
        </authorList>
    </citation>
    <scope>NUCLEOTIDE SEQUENCE</scope>
</reference>
<gene>
    <name evidence="1" type="ORF">N47_D31010</name>
</gene>
<protein>
    <submittedName>
        <fullName evidence="1">Uncharacterized protein</fullName>
    </submittedName>
</protein>
<dbReference type="AlphaFoldDB" id="E1YI23"/>
<proteinExistence type="predicted"/>